<dbReference type="PANTHER" id="PTHR32092:SF5">
    <property type="entry name" value="6-PHOSPHO-BETA-GLUCOSIDASE"/>
    <property type="match status" value="1"/>
</dbReference>
<keyword evidence="6 10" id="KW-0326">Glycosidase</keyword>
<dbReference type="GO" id="GO:0005975">
    <property type="term" value="P:carbohydrate metabolic process"/>
    <property type="evidence" value="ECO:0007669"/>
    <property type="project" value="InterPro"/>
</dbReference>
<keyword evidence="8" id="KW-0408">Iron</keyword>
<gene>
    <name evidence="12" type="ORF">C0W41_17905</name>
</gene>
<evidence type="ECO:0000313" key="12">
    <source>
        <dbReference type="EMBL" id="PSX05512.1"/>
    </source>
</evidence>
<dbReference type="PROSITE" id="PS01324">
    <property type="entry name" value="GLYCOSYL_HYDROL_F4"/>
    <property type="match status" value="1"/>
</dbReference>
<evidence type="ECO:0000256" key="8">
    <source>
        <dbReference type="PIRSR" id="PIRSR601088-3"/>
    </source>
</evidence>
<dbReference type="GO" id="GO:0004553">
    <property type="term" value="F:hydrolase activity, hydrolyzing O-glycosyl compounds"/>
    <property type="evidence" value="ECO:0007669"/>
    <property type="project" value="InterPro"/>
</dbReference>
<dbReference type="SUPFAM" id="SSF56327">
    <property type="entry name" value="LDH C-terminal domain-like"/>
    <property type="match status" value="1"/>
</dbReference>
<sequence>MLKIAVIGGGSSYTPEIIEGFINRYSELPITHIDLFDIEEGRYKVETVGALAKRMIKNAGLDIELNIEFNRSKALTGASYVCSQMRVGMIPARIKDELLGNKYAMIGQETNGIAGFAKAMRTIPVTLSLCKEMEEICPDAWLINFTNPSGIITETVLKHTNIKVIGLCNVPVCTQFSIEELMGTKDLQVQFAGLNHFIHAFHIWDHGKDRIDELIDKVTSGEDFALPKNLGEVTWVPEQLKHLGALPCGYHQYYYKQDDIEKKEVKTQGYVTRGEQVELIEADLFKLYEDVNLNVKPKQLEERGGAHYSEAACELINAIHNNKRTLMHVNTRNNGAISELPNDCAVEVTSVITSCGPQPLNVAPITNPAIRGTLQLQKAFEELAVEAGVFGNYGAALQALTINPLIRKGTVTKKILDEMIEINAKYVPQFNNIDEINCKHR</sequence>
<evidence type="ECO:0000256" key="3">
    <source>
        <dbReference type="ARBA" id="ARBA00022801"/>
    </source>
</evidence>
<dbReference type="Pfam" id="PF02056">
    <property type="entry name" value="Glyco_hydro_4"/>
    <property type="match status" value="1"/>
</dbReference>
<evidence type="ECO:0000256" key="2">
    <source>
        <dbReference type="ARBA" id="ARBA00022723"/>
    </source>
</evidence>
<dbReference type="InterPro" id="IPR036291">
    <property type="entry name" value="NAD(P)-bd_dom_sf"/>
</dbReference>
<evidence type="ECO:0000256" key="9">
    <source>
        <dbReference type="PIRSR" id="PIRSR601088-4"/>
    </source>
</evidence>
<evidence type="ECO:0000313" key="13">
    <source>
        <dbReference type="Proteomes" id="UP000241440"/>
    </source>
</evidence>
<evidence type="ECO:0000256" key="10">
    <source>
        <dbReference type="RuleBase" id="RU361152"/>
    </source>
</evidence>
<feature type="binding site" evidence="8">
    <location>
        <position position="168"/>
    </location>
    <ligand>
        <name>Mn(2+)</name>
        <dbReference type="ChEBI" id="CHEBI:29035"/>
    </ligand>
</feature>
<proteinExistence type="inferred from homology"/>
<evidence type="ECO:0000256" key="7">
    <source>
        <dbReference type="PIRSR" id="PIRSR601088-2"/>
    </source>
</evidence>
<dbReference type="PANTHER" id="PTHR32092">
    <property type="entry name" value="6-PHOSPHO-BETA-GLUCOSIDASE-RELATED"/>
    <property type="match status" value="1"/>
</dbReference>
<dbReference type="InterPro" id="IPR015955">
    <property type="entry name" value="Lactate_DH/Glyco_Ohase_4_C"/>
</dbReference>
<comment type="similarity">
    <text evidence="1 10">Belongs to the glycosyl hydrolase 4 family.</text>
</comment>
<feature type="binding site" evidence="7">
    <location>
        <position position="147"/>
    </location>
    <ligand>
        <name>substrate</name>
    </ligand>
</feature>
<comment type="caution">
    <text evidence="12">The sequence shown here is derived from an EMBL/GenBank/DDBJ whole genome shotgun (WGS) entry which is preliminary data.</text>
</comment>
<keyword evidence="5 8" id="KW-0464">Manganese</keyword>
<evidence type="ECO:0000256" key="1">
    <source>
        <dbReference type="ARBA" id="ARBA00010141"/>
    </source>
</evidence>
<accession>A0A855S8G1</accession>
<feature type="site" description="Increases basicity of active site Tyr" evidence="9">
    <location>
        <position position="109"/>
    </location>
</feature>
<dbReference type="EMBL" id="PYOY01000011">
    <property type="protein sequence ID" value="PSX05512.1"/>
    <property type="molecule type" value="Genomic_DNA"/>
</dbReference>
<dbReference type="GO" id="GO:0046872">
    <property type="term" value="F:metal ion binding"/>
    <property type="evidence" value="ECO:0007669"/>
    <property type="project" value="UniProtKB-KW"/>
</dbReference>
<feature type="domain" description="Glycosyl hydrolase family 4 C-terminal" evidence="11">
    <location>
        <begin position="191"/>
        <end position="406"/>
    </location>
</feature>
<dbReference type="AlphaFoldDB" id="A0A855S8G1"/>
<keyword evidence="3 10" id="KW-0378">Hydrolase</keyword>
<protein>
    <submittedName>
        <fullName evidence="12">6-phospho-beta-glucosidase</fullName>
    </submittedName>
</protein>
<dbReference type="GeneID" id="61229826"/>
<name>A0A855S8G1_PHOAN</name>
<dbReference type="InterPro" id="IPR022616">
    <property type="entry name" value="Glyco_hydro_4_C"/>
</dbReference>
<dbReference type="PRINTS" id="PR00732">
    <property type="entry name" value="GLHYDRLASE4"/>
</dbReference>
<keyword evidence="8" id="KW-0533">Nickel</keyword>
<feature type="binding site" evidence="8">
    <location>
        <position position="196"/>
    </location>
    <ligand>
        <name>Mn(2+)</name>
        <dbReference type="ChEBI" id="CHEBI:29035"/>
    </ligand>
</feature>
<evidence type="ECO:0000259" key="11">
    <source>
        <dbReference type="Pfam" id="PF11975"/>
    </source>
</evidence>
<dbReference type="Gene3D" id="3.90.110.10">
    <property type="entry name" value="Lactate dehydrogenase/glycoside hydrolase, family 4, C-terminal"/>
    <property type="match status" value="1"/>
</dbReference>
<dbReference type="InterPro" id="IPR019802">
    <property type="entry name" value="GlycHydrolase_4_CS"/>
</dbReference>
<keyword evidence="8" id="KW-0170">Cobalt</keyword>
<evidence type="ECO:0000256" key="6">
    <source>
        <dbReference type="ARBA" id="ARBA00023295"/>
    </source>
</evidence>
<dbReference type="Proteomes" id="UP000241440">
    <property type="component" value="Unassembled WGS sequence"/>
</dbReference>
<dbReference type="GO" id="GO:0016616">
    <property type="term" value="F:oxidoreductase activity, acting on the CH-OH group of donors, NAD or NADP as acceptor"/>
    <property type="evidence" value="ECO:0007669"/>
    <property type="project" value="InterPro"/>
</dbReference>
<dbReference type="RefSeq" id="WP_045083608.1">
    <property type="nucleotide sequence ID" value="NZ_JZSV01000007.1"/>
</dbReference>
<dbReference type="InterPro" id="IPR001088">
    <property type="entry name" value="Glyco_hydro_4"/>
</dbReference>
<evidence type="ECO:0000256" key="5">
    <source>
        <dbReference type="ARBA" id="ARBA00023211"/>
    </source>
</evidence>
<feature type="binding site" evidence="7">
    <location>
        <position position="93"/>
    </location>
    <ligand>
        <name>substrate</name>
    </ligand>
</feature>
<keyword evidence="4 10" id="KW-0520">NAD</keyword>
<comment type="cofactor">
    <cofactor evidence="10">
        <name>NAD(+)</name>
        <dbReference type="ChEBI" id="CHEBI:57540"/>
    </cofactor>
    <text evidence="10">Binds 1 NAD(+) per subunit.</text>
</comment>
<organism evidence="12 13">
    <name type="scientific">Photobacterium angustum</name>
    <dbReference type="NCBI Taxonomy" id="661"/>
    <lineage>
        <taxon>Bacteria</taxon>
        <taxon>Pseudomonadati</taxon>
        <taxon>Pseudomonadota</taxon>
        <taxon>Gammaproteobacteria</taxon>
        <taxon>Vibrionales</taxon>
        <taxon>Vibrionaceae</taxon>
        <taxon>Photobacterium</taxon>
    </lineage>
</organism>
<dbReference type="SUPFAM" id="SSF51735">
    <property type="entry name" value="NAD(P)-binding Rossmann-fold domains"/>
    <property type="match status" value="1"/>
</dbReference>
<dbReference type="Pfam" id="PF11975">
    <property type="entry name" value="Glyco_hydro_4C"/>
    <property type="match status" value="1"/>
</dbReference>
<dbReference type="Gene3D" id="3.40.50.720">
    <property type="entry name" value="NAD(P)-binding Rossmann-like Domain"/>
    <property type="match status" value="1"/>
</dbReference>
<evidence type="ECO:0000256" key="4">
    <source>
        <dbReference type="ARBA" id="ARBA00023027"/>
    </source>
</evidence>
<dbReference type="CDD" id="cd05296">
    <property type="entry name" value="GH4_P_beta_glucosidase"/>
    <property type="match status" value="1"/>
</dbReference>
<keyword evidence="2 8" id="KW-0479">Metal-binding</keyword>
<reference evidence="12 13" key="1">
    <citation type="submission" date="2018-01" db="EMBL/GenBank/DDBJ databases">
        <title>Whole genome sequencing of Histamine producing bacteria.</title>
        <authorList>
            <person name="Butler K."/>
        </authorList>
    </citation>
    <scope>NUCLEOTIDE SEQUENCE [LARGE SCALE GENOMIC DNA]</scope>
    <source>
        <strain evidence="12 13">A2-1</strain>
    </source>
</reference>